<feature type="active site" description="Proton acceptor" evidence="4">
    <location>
        <position position="318"/>
    </location>
</feature>
<accession>A0AAW9RI12</accession>
<keyword evidence="3 4" id="KW-0443">Lipid metabolism</keyword>
<sequence length="479" mass="54640">MNSESRQQRQALEQATDYDEWREAAEALDRLDRHGDWRREEESTDYDYRLIRSRVRLLRRLRRQGDHDQLVFRLREELHGNLGNMANPALYQRARVGTKNLINAYLDEVCAALDLLCDSDVKTLPPTRKRRFFNRTARSFGRSALLLSGGASYGLFHLGVIEELHQQGLLPPVITGSSAGSVVAGFLATHTDEELAEAMEPDALKYQWVRTFRWSEVIKGEGILDQKQVRRAINRNIADMTFLEAYEKTGRILNISVSPAESHQFPRLLNYLTSPNALIRQAALASSAIPGLLPPVQLRARNYAGKSTAYMPQSRWIDGSVHEDIPKEKVNRLHNVNHYIVSQANPHVAPFMNGDSDRTGLVPFLQDVMVRGPMLQVEHILDLVHRHFDVPGLGSVIKKAHAIVRQTYSGDITISLDRGDIRVSRVLRNVNEEEARELIEAGRRASWPCIERIRNTTQISRSLNACLERLAERYQYVKR</sequence>
<dbReference type="SUPFAM" id="SSF52151">
    <property type="entry name" value="FabD/lysophospholipase-like"/>
    <property type="match status" value="1"/>
</dbReference>
<evidence type="ECO:0000256" key="3">
    <source>
        <dbReference type="ARBA" id="ARBA00023098"/>
    </source>
</evidence>
<evidence type="ECO:0000256" key="2">
    <source>
        <dbReference type="ARBA" id="ARBA00022963"/>
    </source>
</evidence>
<comment type="caution">
    <text evidence="6">The sequence shown here is derived from an EMBL/GenBank/DDBJ whole genome shotgun (WGS) entry which is preliminary data.</text>
</comment>
<dbReference type="EMBL" id="JAZHOG010000003">
    <property type="protein sequence ID" value="MEJ8567131.1"/>
    <property type="molecule type" value="Genomic_DNA"/>
</dbReference>
<evidence type="ECO:0000256" key="1">
    <source>
        <dbReference type="ARBA" id="ARBA00022801"/>
    </source>
</evidence>
<evidence type="ECO:0000256" key="4">
    <source>
        <dbReference type="PROSITE-ProRule" id="PRU01161"/>
    </source>
</evidence>
<evidence type="ECO:0000259" key="5">
    <source>
        <dbReference type="PROSITE" id="PS51635"/>
    </source>
</evidence>
<comment type="caution">
    <text evidence="4">Lacks conserved residue(s) required for the propagation of feature annotation.</text>
</comment>
<dbReference type="InterPro" id="IPR016035">
    <property type="entry name" value="Acyl_Trfase/lysoPLipase"/>
</dbReference>
<dbReference type="InterPro" id="IPR002641">
    <property type="entry name" value="PNPLA_dom"/>
</dbReference>
<keyword evidence="2 4" id="KW-0442">Lipid degradation</keyword>
<proteinExistence type="predicted"/>
<dbReference type="GO" id="GO:0004806">
    <property type="term" value="F:triacylglycerol lipase activity"/>
    <property type="evidence" value="ECO:0007669"/>
    <property type="project" value="InterPro"/>
</dbReference>
<feature type="active site" description="Nucleophile" evidence="4">
    <location>
        <position position="178"/>
    </location>
</feature>
<feature type="domain" description="PNPLA" evidence="5">
    <location>
        <begin position="145"/>
        <end position="331"/>
    </location>
</feature>
<organism evidence="6 7">
    <name type="scientific">Elongatibacter sediminis</name>
    <dbReference type="NCBI Taxonomy" id="3119006"/>
    <lineage>
        <taxon>Bacteria</taxon>
        <taxon>Pseudomonadati</taxon>
        <taxon>Pseudomonadota</taxon>
        <taxon>Gammaproteobacteria</taxon>
        <taxon>Chromatiales</taxon>
        <taxon>Wenzhouxiangellaceae</taxon>
        <taxon>Elongatibacter</taxon>
    </lineage>
</organism>
<dbReference type="AlphaFoldDB" id="A0AAW9RI12"/>
<keyword evidence="1 4" id="KW-0378">Hydrolase</keyword>
<evidence type="ECO:0000313" key="6">
    <source>
        <dbReference type="EMBL" id="MEJ8567131.1"/>
    </source>
</evidence>
<dbReference type="Proteomes" id="UP001359886">
    <property type="component" value="Unassembled WGS sequence"/>
</dbReference>
<dbReference type="PANTHER" id="PTHR14226">
    <property type="entry name" value="NEUROPATHY TARGET ESTERASE/SWISS CHEESE D.MELANOGASTER"/>
    <property type="match status" value="1"/>
</dbReference>
<dbReference type="InterPro" id="IPR021771">
    <property type="entry name" value="Triacylglycerol_lipase_N"/>
</dbReference>
<dbReference type="PROSITE" id="PS51635">
    <property type="entry name" value="PNPLA"/>
    <property type="match status" value="1"/>
</dbReference>
<protein>
    <submittedName>
        <fullName evidence="6">DUF3336 domain-containing protein</fullName>
    </submittedName>
</protein>
<dbReference type="CDD" id="cd07206">
    <property type="entry name" value="Pat_TGL3-4-5_SDP1"/>
    <property type="match status" value="1"/>
</dbReference>
<dbReference type="PANTHER" id="PTHR14226:SF10">
    <property type="entry name" value="TRIACYLGLYCEROL LIPASE 4-RELATED"/>
    <property type="match status" value="1"/>
</dbReference>
<dbReference type="GO" id="GO:0016042">
    <property type="term" value="P:lipid catabolic process"/>
    <property type="evidence" value="ECO:0007669"/>
    <property type="project" value="UniProtKB-UniRule"/>
</dbReference>
<name>A0AAW9RI12_9GAMM</name>
<feature type="short sequence motif" description="GXSXG" evidence="4">
    <location>
        <begin position="176"/>
        <end position="180"/>
    </location>
</feature>
<reference evidence="6 7" key="1">
    <citation type="submission" date="2024-02" db="EMBL/GenBank/DDBJ databases">
        <title>A novel Wenzhouxiangellaceae bacterium, isolated from coastal sediments.</title>
        <authorList>
            <person name="Du Z.-J."/>
            <person name="Ye Y.-Q."/>
            <person name="Zhang X.-Y."/>
        </authorList>
    </citation>
    <scope>NUCLEOTIDE SEQUENCE [LARGE SCALE GENOMIC DNA]</scope>
    <source>
        <strain evidence="6 7">CH-27</strain>
    </source>
</reference>
<keyword evidence="7" id="KW-1185">Reference proteome</keyword>
<dbReference type="Pfam" id="PF01734">
    <property type="entry name" value="Patatin"/>
    <property type="match status" value="1"/>
</dbReference>
<dbReference type="Gene3D" id="3.40.1090.10">
    <property type="entry name" value="Cytosolic phospholipase A2 catalytic domain"/>
    <property type="match status" value="2"/>
</dbReference>
<dbReference type="InterPro" id="IPR050301">
    <property type="entry name" value="NTE"/>
</dbReference>
<dbReference type="RefSeq" id="WP_354694448.1">
    <property type="nucleotide sequence ID" value="NZ_JAZHOG010000003.1"/>
</dbReference>
<dbReference type="Pfam" id="PF11815">
    <property type="entry name" value="DUF3336"/>
    <property type="match status" value="1"/>
</dbReference>
<evidence type="ECO:0000313" key="7">
    <source>
        <dbReference type="Proteomes" id="UP001359886"/>
    </source>
</evidence>
<gene>
    <name evidence="6" type="ORF">V3330_05790</name>
</gene>